<evidence type="ECO:0000256" key="1">
    <source>
        <dbReference type="SAM" id="MobiDB-lite"/>
    </source>
</evidence>
<accession>A0A6G1KLN1</accession>
<feature type="compositionally biased region" description="Polar residues" evidence="1">
    <location>
        <begin position="101"/>
        <end position="112"/>
    </location>
</feature>
<dbReference type="EMBL" id="MU005765">
    <property type="protein sequence ID" value="KAF2713267.1"/>
    <property type="molecule type" value="Genomic_DNA"/>
</dbReference>
<gene>
    <name evidence="2" type="ORF">K504DRAFT_449990</name>
</gene>
<evidence type="ECO:0000313" key="3">
    <source>
        <dbReference type="Proteomes" id="UP000799428"/>
    </source>
</evidence>
<feature type="region of interest" description="Disordered" evidence="1">
    <location>
        <begin position="41"/>
        <end position="60"/>
    </location>
</feature>
<evidence type="ECO:0000313" key="2">
    <source>
        <dbReference type="EMBL" id="KAF2713267.1"/>
    </source>
</evidence>
<protein>
    <submittedName>
        <fullName evidence="2">Uncharacterized protein</fullName>
    </submittedName>
</protein>
<dbReference type="Proteomes" id="UP000799428">
    <property type="component" value="Unassembled WGS sequence"/>
</dbReference>
<sequence length="211" mass="21843">MGDANHLELPPNSGIFIPGTPSGLTPTTRSEAEAAFTLNSIAQTDSAAPTTPPGDMDSTKLLNEENMSEAQKAWRRPAGMNRTSSANYETALKKAHKDHSLSSVLSTSTDGTTEGGRPGNITGQTVANPTGDALSVFPPPGQGVVPLRPGVGIAPQVEAMKKAKPSGLSLGQLGRQQSWNAQDFKHVYSAGLMEPISSDAGYASGAESKDA</sequence>
<dbReference type="AlphaFoldDB" id="A0A6G1KLN1"/>
<dbReference type="OrthoDB" id="3795253at2759"/>
<feature type="region of interest" description="Disordered" evidence="1">
    <location>
        <begin position="93"/>
        <end position="132"/>
    </location>
</feature>
<organism evidence="2 3">
    <name type="scientific">Pleomassaria siparia CBS 279.74</name>
    <dbReference type="NCBI Taxonomy" id="1314801"/>
    <lineage>
        <taxon>Eukaryota</taxon>
        <taxon>Fungi</taxon>
        <taxon>Dikarya</taxon>
        <taxon>Ascomycota</taxon>
        <taxon>Pezizomycotina</taxon>
        <taxon>Dothideomycetes</taxon>
        <taxon>Pleosporomycetidae</taxon>
        <taxon>Pleosporales</taxon>
        <taxon>Pleomassariaceae</taxon>
        <taxon>Pleomassaria</taxon>
    </lineage>
</organism>
<keyword evidence="3" id="KW-1185">Reference proteome</keyword>
<name>A0A6G1KLN1_9PLEO</name>
<feature type="region of interest" description="Disordered" evidence="1">
    <location>
        <begin position="1"/>
        <end position="26"/>
    </location>
</feature>
<proteinExistence type="predicted"/>
<reference evidence="2" key="1">
    <citation type="journal article" date="2020" name="Stud. Mycol.">
        <title>101 Dothideomycetes genomes: a test case for predicting lifestyles and emergence of pathogens.</title>
        <authorList>
            <person name="Haridas S."/>
            <person name="Albert R."/>
            <person name="Binder M."/>
            <person name="Bloem J."/>
            <person name="Labutti K."/>
            <person name="Salamov A."/>
            <person name="Andreopoulos B."/>
            <person name="Baker S."/>
            <person name="Barry K."/>
            <person name="Bills G."/>
            <person name="Bluhm B."/>
            <person name="Cannon C."/>
            <person name="Castanera R."/>
            <person name="Culley D."/>
            <person name="Daum C."/>
            <person name="Ezra D."/>
            <person name="Gonzalez J."/>
            <person name="Henrissat B."/>
            <person name="Kuo A."/>
            <person name="Liang C."/>
            <person name="Lipzen A."/>
            <person name="Lutzoni F."/>
            <person name="Magnuson J."/>
            <person name="Mondo S."/>
            <person name="Nolan M."/>
            <person name="Ohm R."/>
            <person name="Pangilinan J."/>
            <person name="Park H.-J."/>
            <person name="Ramirez L."/>
            <person name="Alfaro M."/>
            <person name="Sun H."/>
            <person name="Tritt A."/>
            <person name="Yoshinaga Y."/>
            <person name="Zwiers L.-H."/>
            <person name="Turgeon B."/>
            <person name="Goodwin S."/>
            <person name="Spatafora J."/>
            <person name="Crous P."/>
            <person name="Grigoriev I."/>
        </authorList>
    </citation>
    <scope>NUCLEOTIDE SEQUENCE</scope>
    <source>
        <strain evidence="2">CBS 279.74</strain>
    </source>
</reference>